<keyword evidence="1" id="KW-0812">Transmembrane</keyword>
<sequence length="307" mass="35242">MGLSSGNCYSKFSGFPVKHNSNNTKLRTTGVSSVLGVSLQKNQSMEQDCISVLLKSFVMPLVAVFIGAKLAFKNMRKKESIDIETTKYECATKWLLESIECLNNLCVLKQRYLLLSGSSAYRSISLRRQSYVFEKVNVSGLESLHFLNSDGIEIERLGFRNFFRIKQLFCTYNRIISSWVAIEETKAEIDNIIANHVRAEGGFEITHELIDEITPIKLSNYIILCESTFSLISDLLNDFYKLTQDFPVIVNEVLDLKLIGKRDILTYMPSDKHLEIIHSTFEKLDDEQFKEIKNIAPQHKKWRENQS</sequence>
<name>A0A0C5VS61_9GAMM</name>
<organism evidence="2 3">
    <name type="scientific">Gynuella sunshinyii YC6258</name>
    <dbReference type="NCBI Taxonomy" id="1445510"/>
    <lineage>
        <taxon>Bacteria</taxon>
        <taxon>Pseudomonadati</taxon>
        <taxon>Pseudomonadota</taxon>
        <taxon>Gammaproteobacteria</taxon>
        <taxon>Oceanospirillales</taxon>
        <taxon>Saccharospirillaceae</taxon>
        <taxon>Gynuella</taxon>
    </lineage>
</organism>
<keyword evidence="3" id="KW-1185">Reference proteome</keyword>
<keyword evidence="1" id="KW-0472">Membrane</keyword>
<keyword evidence="1" id="KW-1133">Transmembrane helix</keyword>
<proteinExistence type="predicted"/>
<feature type="transmembrane region" description="Helical" evidence="1">
    <location>
        <begin position="52"/>
        <end position="72"/>
    </location>
</feature>
<dbReference type="EMBL" id="CP007142">
    <property type="protein sequence ID" value="AJQ97502.1"/>
    <property type="molecule type" value="Genomic_DNA"/>
</dbReference>
<evidence type="ECO:0000256" key="1">
    <source>
        <dbReference type="SAM" id="Phobius"/>
    </source>
</evidence>
<dbReference type="HOGENOM" id="CLU_905410_0_0_6"/>
<gene>
    <name evidence="2" type="ORF">YC6258_05474</name>
</gene>
<dbReference type="Proteomes" id="UP000032266">
    <property type="component" value="Chromosome"/>
</dbReference>
<dbReference type="KEGG" id="gsn:YC6258_05474"/>
<protein>
    <submittedName>
        <fullName evidence="2">Uncharacterized protein</fullName>
    </submittedName>
</protein>
<evidence type="ECO:0000313" key="3">
    <source>
        <dbReference type="Proteomes" id="UP000032266"/>
    </source>
</evidence>
<evidence type="ECO:0000313" key="2">
    <source>
        <dbReference type="EMBL" id="AJQ97502.1"/>
    </source>
</evidence>
<dbReference type="AlphaFoldDB" id="A0A0C5VS61"/>
<accession>A0A0C5VS61</accession>
<reference evidence="2 3" key="1">
    <citation type="submission" date="2014-01" db="EMBL/GenBank/DDBJ databases">
        <title>Full genme sequencing of cellulolytic bacterium Gynuella sunshinyii YC6258T gen. nov., sp. nov.</title>
        <authorList>
            <person name="Khan H."/>
            <person name="Chung E.J."/>
            <person name="Chung Y.R."/>
        </authorList>
    </citation>
    <scope>NUCLEOTIDE SEQUENCE [LARGE SCALE GENOMIC DNA]</scope>
    <source>
        <strain evidence="2 3">YC6258</strain>
    </source>
</reference>